<protein>
    <submittedName>
        <fullName evidence="1">BnaC09g51070D protein</fullName>
    </submittedName>
</protein>
<evidence type="ECO:0000313" key="1">
    <source>
        <dbReference type="EMBL" id="CDY51492.1"/>
    </source>
</evidence>
<reference evidence="1 2" key="1">
    <citation type="journal article" date="2014" name="Science">
        <title>Plant genetics. Early allopolyploid evolution in the post-Neolithic Brassica napus oilseed genome.</title>
        <authorList>
            <person name="Chalhoub B."/>
            <person name="Denoeud F."/>
            <person name="Liu S."/>
            <person name="Parkin I.A."/>
            <person name="Tang H."/>
            <person name="Wang X."/>
            <person name="Chiquet J."/>
            <person name="Belcram H."/>
            <person name="Tong C."/>
            <person name="Samans B."/>
            <person name="Correa M."/>
            <person name="Da Silva C."/>
            <person name="Just J."/>
            <person name="Falentin C."/>
            <person name="Koh C.S."/>
            <person name="Le Clainche I."/>
            <person name="Bernard M."/>
            <person name="Bento P."/>
            <person name="Noel B."/>
            <person name="Labadie K."/>
            <person name="Alberti A."/>
            <person name="Charles M."/>
            <person name="Arnaud D."/>
            <person name="Guo H."/>
            <person name="Daviaud C."/>
            <person name="Alamery S."/>
            <person name="Jabbari K."/>
            <person name="Zhao M."/>
            <person name="Edger P.P."/>
            <person name="Chelaifa H."/>
            <person name="Tack D."/>
            <person name="Lassalle G."/>
            <person name="Mestiri I."/>
            <person name="Schnel N."/>
            <person name="Le Paslier M.C."/>
            <person name="Fan G."/>
            <person name="Renault V."/>
            <person name="Bayer P.E."/>
            <person name="Golicz A.A."/>
            <person name="Manoli S."/>
            <person name="Lee T.H."/>
            <person name="Thi V.H."/>
            <person name="Chalabi S."/>
            <person name="Hu Q."/>
            <person name="Fan C."/>
            <person name="Tollenaere R."/>
            <person name="Lu Y."/>
            <person name="Battail C."/>
            <person name="Shen J."/>
            <person name="Sidebottom C.H."/>
            <person name="Wang X."/>
            <person name="Canaguier A."/>
            <person name="Chauveau A."/>
            <person name="Berard A."/>
            <person name="Deniot G."/>
            <person name="Guan M."/>
            <person name="Liu Z."/>
            <person name="Sun F."/>
            <person name="Lim Y.P."/>
            <person name="Lyons E."/>
            <person name="Town C.D."/>
            <person name="Bancroft I."/>
            <person name="Wang X."/>
            <person name="Meng J."/>
            <person name="Ma J."/>
            <person name="Pires J.C."/>
            <person name="King G.J."/>
            <person name="Brunel D."/>
            <person name="Delourme R."/>
            <person name="Renard M."/>
            <person name="Aury J.M."/>
            <person name="Adams K.L."/>
            <person name="Batley J."/>
            <person name="Snowdon R.J."/>
            <person name="Tost J."/>
            <person name="Edwards D."/>
            <person name="Zhou Y."/>
            <person name="Hua W."/>
            <person name="Sharpe A.G."/>
            <person name="Paterson A.H."/>
            <person name="Guan C."/>
            <person name="Wincker P."/>
        </authorList>
    </citation>
    <scope>NUCLEOTIDE SEQUENCE [LARGE SCALE GENOMIC DNA]</scope>
    <source>
        <strain evidence="2">cv. Darmor-bzh</strain>
    </source>
</reference>
<accession>A0A078INI8</accession>
<sequence>MSPFHNRSERFGNYKLHSVAPILTNVHELTKKN</sequence>
<keyword evidence="2" id="KW-1185">Reference proteome</keyword>
<dbReference type="AlphaFoldDB" id="A0A078INI8"/>
<dbReference type="EMBL" id="LK033001">
    <property type="protein sequence ID" value="CDY51492.1"/>
    <property type="molecule type" value="Genomic_DNA"/>
</dbReference>
<dbReference type="PaxDb" id="3708-A0A078INI8"/>
<name>A0A078INI8_BRANA</name>
<gene>
    <name evidence="1" type="primary">BnaC09g51070D</name>
    <name evidence="1" type="ORF">GSBRNA2T00003567001</name>
</gene>
<dbReference type="Proteomes" id="UP000028999">
    <property type="component" value="Unassembled WGS sequence"/>
</dbReference>
<organism evidence="1 2">
    <name type="scientific">Brassica napus</name>
    <name type="common">Rape</name>
    <dbReference type="NCBI Taxonomy" id="3708"/>
    <lineage>
        <taxon>Eukaryota</taxon>
        <taxon>Viridiplantae</taxon>
        <taxon>Streptophyta</taxon>
        <taxon>Embryophyta</taxon>
        <taxon>Tracheophyta</taxon>
        <taxon>Spermatophyta</taxon>
        <taxon>Magnoliopsida</taxon>
        <taxon>eudicotyledons</taxon>
        <taxon>Gunneridae</taxon>
        <taxon>Pentapetalae</taxon>
        <taxon>rosids</taxon>
        <taxon>malvids</taxon>
        <taxon>Brassicales</taxon>
        <taxon>Brassicaceae</taxon>
        <taxon>Brassiceae</taxon>
        <taxon>Brassica</taxon>
    </lineage>
</organism>
<evidence type="ECO:0000313" key="2">
    <source>
        <dbReference type="Proteomes" id="UP000028999"/>
    </source>
</evidence>
<dbReference type="Gramene" id="CDY51492">
    <property type="protein sequence ID" value="CDY51492"/>
    <property type="gene ID" value="GSBRNA2T00003567001"/>
</dbReference>
<proteinExistence type="predicted"/>